<evidence type="ECO:0000256" key="3">
    <source>
        <dbReference type="ARBA" id="ARBA00022888"/>
    </source>
</evidence>
<organism evidence="6 7">
    <name type="scientific">Kibdelosporangium banguiense</name>
    <dbReference type="NCBI Taxonomy" id="1365924"/>
    <lineage>
        <taxon>Bacteria</taxon>
        <taxon>Bacillati</taxon>
        <taxon>Actinomycetota</taxon>
        <taxon>Actinomycetes</taxon>
        <taxon>Pseudonocardiales</taxon>
        <taxon>Pseudonocardiaceae</taxon>
        <taxon>Kibdelosporangium</taxon>
    </lineage>
</organism>
<protein>
    <recommendedName>
        <fullName evidence="2">asparagine synthase (glutamine-hydrolyzing)</fullName>
        <ecNumber evidence="2">6.3.5.4</ecNumber>
    </recommendedName>
</protein>
<proteinExistence type="predicted"/>
<name>A0ABS4TS45_9PSEU</name>
<evidence type="ECO:0000259" key="5">
    <source>
        <dbReference type="Pfam" id="PF00733"/>
    </source>
</evidence>
<dbReference type="SUPFAM" id="SSF52402">
    <property type="entry name" value="Adenine nucleotide alpha hydrolases-like"/>
    <property type="match status" value="1"/>
</dbReference>
<dbReference type="EMBL" id="JAGINW010000001">
    <property type="protein sequence ID" value="MBP2326738.1"/>
    <property type="molecule type" value="Genomic_DNA"/>
</dbReference>
<reference evidence="6 7" key="1">
    <citation type="submission" date="2021-03" db="EMBL/GenBank/DDBJ databases">
        <title>Sequencing the genomes of 1000 actinobacteria strains.</title>
        <authorList>
            <person name="Klenk H.-P."/>
        </authorList>
    </citation>
    <scope>NUCLEOTIDE SEQUENCE [LARGE SCALE GENOMIC DNA]</scope>
    <source>
        <strain evidence="6 7">DSM 46670</strain>
    </source>
</reference>
<keyword evidence="3" id="KW-0028">Amino-acid biosynthesis</keyword>
<keyword evidence="3" id="KW-0061">Asparagine biosynthesis</keyword>
<gene>
    <name evidence="6" type="ORF">JOF56_007123</name>
</gene>
<dbReference type="PANTHER" id="PTHR43284:SF1">
    <property type="entry name" value="ASPARAGINE SYNTHETASE"/>
    <property type="match status" value="1"/>
</dbReference>
<accession>A0ABS4TS45</accession>
<sequence length="139" mass="15619">MFRSVSMECDHRLVEYVFNAPWPMKTFDGREKSLLRGATRDLLPQSIVERRKAPYPSTQAPGYDRAIKQELGKVVAEPGPPALPLLDLNAIQQHLDAPVEKRRPCWKGASTTRPRSGSTPGWITTTSKWRACEGSMEVL</sequence>
<evidence type="ECO:0000256" key="1">
    <source>
        <dbReference type="ARBA" id="ARBA00005187"/>
    </source>
</evidence>
<feature type="domain" description="Asparagine synthetase" evidence="5">
    <location>
        <begin position="9"/>
        <end position="103"/>
    </location>
</feature>
<dbReference type="InterPro" id="IPR001962">
    <property type="entry name" value="Asn_synthase"/>
</dbReference>
<dbReference type="RefSeq" id="WP_209643772.1">
    <property type="nucleotide sequence ID" value="NZ_JAGINW010000001.1"/>
</dbReference>
<evidence type="ECO:0000256" key="2">
    <source>
        <dbReference type="ARBA" id="ARBA00012737"/>
    </source>
</evidence>
<comment type="pathway">
    <text evidence="1">Amino-acid biosynthesis; L-asparagine biosynthesis; L-asparagine from L-aspartate (L-Gln route): step 1/1.</text>
</comment>
<dbReference type="EC" id="6.3.5.4" evidence="2"/>
<dbReference type="InterPro" id="IPR014729">
    <property type="entry name" value="Rossmann-like_a/b/a_fold"/>
</dbReference>
<evidence type="ECO:0000313" key="7">
    <source>
        <dbReference type="Proteomes" id="UP001519332"/>
    </source>
</evidence>
<evidence type="ECO:0000256" key="4">
    <source>
        <dbReference type="ARBA" id="ARBA00048741"/>
    </source>
</evidence>
<evidence type="ECO:0000313" key="6">
    <source>
        <dbReference type="EMBL" id="MBP2326738.1"/>
    </source>
</evidence>
<dbReference type="InterPro" id="IPR051786">
    <property type="entry name" value="ASN_synthetase/amidase"/>
</dbReference>
<dbReference type="Gene3D" id="3.40.50.620">
    <property type="entry name" value="HUPs"/>
    <property type="match status" value="1"/>
</dbReference>
<comment type="caution">
    <text evidence="6">The sequence shown here is derived from an EMBL/GenBank/DDBJ whole genome shotgun (WGS) entry which is preliminary data.</text>
</comment>
<dbReference type="Pfam" id="PF00733">
    <property type="entry name" value="Asn_synthase"/>
    <property type="match status" value="1"/>
</dbReference>
<keyword evidence="7" id="KW-1185">Reference proteome</keyword>
<dbReference type="Proteomes" id="UP001519332">
    <property type="component" value="Unassembled WGS sequence"/>
</dbReference>
<dbReference type="PANTHER" id="PTHR43284">
    <property type="entry name" value="ASPARAGINE SYNTHETASE (GLUTAMINE-HYDROLYZING)"/>
    <property type="match status" value="1"/>
</dbReference>
<comment type="catalytic activity">
    <reaction evidence="4">
        <text>L-aspartate + L-glutamine + ATP + H2O = L-asparagine + L-glutamate + AMP + diphosphate + H(+)</text>
        <dbReference type="Rhea" id="RHEA:12228"/>
        <dbReference type="ChEBI" id="CHEBI:15377"/>
        <dbReference type="ChEBI" id="CHEBI:15378"/>
        <dbReference type="ChEBI" id="CHEBI:29985"/>
        <dbReference type="ChEBI" id="CHEBI:29991"/>
        <dbReference type="ChEBI" id="CHEBI:30616"/>
        <dbReference type="ChEBI" id="CHEBI:33019"/>
        <dbReference type="ChEBI" id="CHEBI:58048"/>
        <dbReference type="ChEBI" id="CHEBI:58359"/>
        <dbReference type="ChEBI" id="CHEBI:456215"/>
        <dbReference type="EC" id="6.3.5.4"/>
    </reaction>
</comment>